<gene>
    <name evidence="1" type="ORF">Rrhod_4394</name>
</gene>
<reference evidence="1 2" key="1">
    <citation type="journal article" date="2013" name="Genome Announc.">
        <title>Draft Genome Sequence of Rhodococcus rhodnii Strain LMG5362, a Symbiont of Rhodnius prolixus (Hemiptera, Reduviidae, Triatominae), the Principle Vector of Trypanosoma cruzi.</title>
        <authorList>
            <person name="Pachebat J.A."/>
            <person name="van Keulen G."/>
            <person name="Whitten M.M."/>
            <person name="Girdwood S."/>
            <person name="Del Sol R."/>
            <person name="Dyson P.J."/>
            <person name="Facey P.D."/>
        </authorList>
    </citation>
    <scope>NUCLEOTIDE SEQUENCE [LARGE SCALE GENOMIC DNA]</scope>
    <source>
        <strain evidence="1 2">LMG 5362</strain>
    </source>
</reference>
<keyword evidence="2" id="KW-1185">Reference proteome</keyword>
<evidence type="ECO:0000313" key="2">
    <source>
        <dbReference type="Proteomes" id="UP000013525"/>
    </source>
</evidence>
<organism evidence="1 2">
    <name type="scientific">Rhodococcus rhodnii LMG 5362</name>
    <dbReference type="NCBI Taxonomy" id="1273125"/>
    <lineage>
        <taxon>Bacteria</taxon>
        <taxon>Bacillati</taxon>
        <taxon>Actinomycetota</taxon>
        <taxon>Actinomycetes</taxon>
        <taxon>Mycobacteriales</taxon>
        <taxon>Nocardiaceae</taxon>
        <taxon>Rhodococcus</taxon>
    </lineage>
</organism>
<name>R7WGT6_9NOCA</name>
<evidence type="ECO:0000313" key="1">
    <source>
        <dbReference type="EMBL" id="EOM74251.1"/>
    </source>
</evidence>
<protein>
    <submittedName>
        <fullName evidence="1">Uncharacterized protein</fullName>
    </submittedName>
</protein>
<dbReference type="Proteomes" id="UP000013525">
    <property type="component" value="Unassembled WGS sequence"/>
</dbReference>
<accession>R7WGT6</accession>
<comment type="caution">
    <text evidence="1">The sequence shown here is derived from an EMBL/GenBank/DDBJ whole genome shotgun (WGS) entry which is preliminary data.</text>
</comment>
<dbReference type="AlphaFoldDB" id="R7WGT6"/>
<dbReference type="EMBL" id="APMY01000133">
    <property type="protein sequence ID" value="EOM74251.1"/>
    <property type="molecule type" value="Genomic_DNA"/>
</dbReference>
<proteinExistence type="predicted"/>
<sequence length="35" mass="3768">MRSKRATMPIGVSFHSPGHLRAVLSSAIVSFRTAV</sequence>